<comment type="caution">
    <text evidence="1">The sequence shown here is derived from an EMBL/GenBank/DDBJ whole genome shotgun (WGS) entry which is preliminary data.</text>
</comment>
<protein>
    <submittedName>
        <fullName evidence="1">Uncharacterized protein</fullName>
    </submittedName>
</protein>
<sequence length="68" mass="7024">MKKAIWATTLALCVTGCVRVDQIAVCDGSRAARADHAAALALDGGDRSVVTGARLIRLIDVGCADGRK</sequence>
<proteinExistence type="predicted"/>
<keyword evidence="2" id="KW-1185">Reference proteome</keyword>
<evidence type="ECO:0000313" key="2">
    <source>
        <dbReference type="Proteomes" id="UP000287168"/>
    </source>
</evidence>
<reference evidence="1 2" key="1">
    <citation type="journal article" date="2015" name="Int. J. Syst. Evol. Microbiol.">
        <title>Gemmobacter intermedius sp. nov., isolated from a white stork (Ciconia ciconia).</title>
        <authorList>
            <person name="Kampfer P."/>
            <person name="Jerzak L."/>
            <person name="Wilharm G."/>
            <person name="Golke J."/>
            <person name="Busse H.J."/>
            <person name="Glaeser S.P."/>
        </authorList>
    </citation>
    <scope>NUCLEOTIDE SEQUENCE [LARGE SCALE GENOMIC DNA]</scope>
    <source>
        <strain evidence="1 2">119/4</strain>
    </source>
</reference>
<dbReference type="RefSeq" id="WP_128490931.1">
    <property type="nucleotide sequence ID" value="NZ_JBHLXB010000031.1"/>
</dbReference>
<accession>A0A3S3U709</accession>
<dbReference type="AlphaFoldDB" id="A0A3S3U709"/>
<dbReference type="EMBL" id="SBLC01000073">
    <property type="protein sequence ID" value="RWY35697.1"/>
    <property type="molecule type" value="Genomic_DNA"/>
</dbReference>
<dbReference type="Proteomes" id="UP000287168">
    <property type="component" value="Unassembled WGS sequence"/>
</dbReference>
<evidence type="ECO:0000313" key="1">
    <source>
        <dbReference type="EMBL" id="RWY35697.1"/>
    </source>
</evidence>
<organism evidence="1 2">
    <name type="scientific">Falsigemmobacter intermedius</name>
    <dbReference type="NCBI Taxonomy" id="1553448"/>
    <lineage>
        <taxon>Bacteria</taxon>
        <taxon>Pseudomonadati</taxon>
        <taxon>Pseudomonadota</taxon>
        <taxon>Alphaproteobacteria</taxon>
        <taxon>Rhodobacterales</taxon>
        <taxon>Paracoccaceae</taxon>
        <taxon>Falsigemmobacter</taxon>
    </lineage>
</organism>
<name>A0A3S3U709_9RHOB</name>
<gene>
    <name evidence="1" type="ORF">EP867_18515</name>
</gene>